<dbReference type="AlphaFoldDB" id="A0AB73B4Y8"/>
<feature type="compositionally biased region" description="Low complexity" evidence="8">
    <location>
        <begin position="160"/>
        <end position="176"/>
    </location>
</feature>
<dbReference type="PANTHER" id="PTHR43166:SF9">
    <property type="entry name" value="GLUTAMATE_ASPARTATE IMPORT ATP-BINDING PROTEIN GLTL"/>
    <property type="match status" value="1"/>
</dbReference>
<dbReference type="PROSITE" id="PS00211">
    <property type="entry name" value="ABC_TRANSPORTER_1"/>
    <property type="match status" value="1"/>
</dbReference>
<dbReference type="InterPro" id="IPR003439">
    <property type="entry name" value="ABC_transporter-like_ATP-bd"/>
</dbReference>
<organism evidence="10 11">
    <name type="scientific">Corynebacterium flavescens</name>
    <dbReference type="NCBI Taxonomy" id="28028"/>
    <lineage>
        <taxon>Bacteria</taxon>
        <taxon>Bacillati</taxon>
        <taxon>Actinomycetota</taxon>
        <taxon>Actinomycetes</taxon>
        <taxon>Mycobacteriales</taxon>
        <taxon>Corynebacteriaceae</taxon>
        <taxon>Corynebacterium</taxon>
    </lineage>
</organism>
<keyword evidence="7" id="KW-0472">Membrane</keyword>
<evidence type="ECO:0000256" key="6">
    <source>
        <dbReference type="ARBA" id="ARBA00022840"/>
    </source>
</evidence>
<dbReference type="GO" id="GO:0005886">
    <property type="term" value="C:plasma membrane"/>
    <property type="evidence" value="ECO:0007669"/>
    <property type="project" value="UniProtKB-SubCell"/>
</dbReference>
<dbReference type="GO" id="GO:0005524">
    <property type="term" value="F:ATP binding"/>
    <property type="evidence" value="ECO:0007669"/>
    <property type="project" value="UniProtKB-KW"/>
</dbReference>
<keyword evidence="5" id="KW-0547">Nucleotide-binding</keyword>
<evidence type="ECO:0000313" key="10">
    <source>
        <dbReference type="EMBL" id="GEB96983.1"/>
    </source>
</evidence>
<dbReference type="Proteomes" id="UP000315353">
    <property type="component" value="Unassembled WGS sequence"/>
</dbReference>
<dbReference type="InterPro" id="IPR050086">
    <property type="entry name" value="MetN_ABC_transporter-like"/>
</dbReference>
<evidence type="ECO:0000256" key="2">
    <source>
        <dbReference type="ARBA" id="ARBA00005417"/>
    </source>
</evidence>
<dbReference type="EMBL" id="BJNB01000004">
    <property type="protein sequence ID" value="GEB96983.1"/>
    <property type="molecule type" value="Genomic_DNA"/>
</dbReference>
<evidence type="ECO:0000313" key="11">
    <source>
        <dbReference type="Proteomes" id="UP000315353"/>
    </source>
</evidence>
<keyword evidence="6" id="KW-0067">ATP-binding</keyword>
<protein>
    <recommendedName>
        <fullName evidence="9">ABC transporter domain-containing protein</fullName>
    </recommendedName>
</protein>
<feature type="domain" description="ABC transporter" evidence="9">
    <location>
        <begin position="21"/>
        <end position="191"/>
    </location>
</feature>
<sequence length="195" mass="21170">MTTAFTPQSVSKKEAKKEGLVEISHVHKFYGEHEVLKDISLTVNPVEVVSLIGPSGSGKSTLLRTINHLESIDSGDITVDGEYIGYRRKGDLLASVGLADKGEAYPRQLSGGQQQRVAIARALALDPDVILFDEPTSALDPSWSGRCSPSSGNLLKRVRPSSLSPTRSPLRARSPTAWYSSPTAPWWSPVPLSRY</sequence>
<gene>
    <name evidence="10" type="ORF">CFL01nite_04780</name>
</gene>
<evidence type="ECO:0000256" key="3">
    <source>
        <dbReference type="ARBA" id="ARBA00022448"/>
    </source>
</evidence>
<accession>A0AB73B4Y8</accession>
<reference evidence="10 11" key="1">
    <citation type="submission" date="2019-06" db="EMBL/GenBank/DDBJ databases">
        <title>Whole genome shotgun sequence of Corynebacterium flavescens NBRC 14136.</title>
        <authorList>
            <person name="Hosoyama A."/>
            <person name="Uohara A."/>
            <person name="Ohji S."/>
            <person name="Ichikawa N."/>
        </authorList>
    </citation>
    <scope>NUCLEOTIDE SEQUENCE [LARGE SCALE GENOMIC DNA]</scope>
    <source>
        <strain evidence="10 11">NBRC 14136</strain>
    </source>
</reference>
<dbReference type="GO" id="GO:0016887">
    <property type="term" value="F:ATP hydrolysis activity"/>
    <property type="evidence" value="ECO:0007669"/>
    <property type="project" value="InterPro"/>
</dbReference>
<dbReference type="SMART" id="SM00382">
    <property type="entry name" value="AAA"/>
    <property type="match status" value="1"/>
</dbReference>
<evidence type="ECO:0000256" key="7">
    <source>
        <dbReference type="ARBA" id="ARBA00023136"/>
    </source>
</evidence>
<evidence type="ECO:0000256" key="4">
    <source>
        <dbReference type="ARBA" id="ARBA00022475"/>
    </source>
</evidence>
<feature type="region of interest" description="Disordered" evidence="8">
    <location>
        <begin position="150"/>
        <end position="178"/>
    </location>
</feature>
<name>A0AB73B4Y8_CORFL</name>
<dbReference type="Gene3D" id="3.40.50.300">
    <property type="entry name" value="P-loop containing nucleotide triphosphate hydrolases"/>
    <property type="match status" value="2"/>
</dbReference>
<keyword evidence="4" id="KW-1003">Cell membrane</keyword>
<comment type="caution">
    <text evidence="10">The sequence shown here is derived from an EMBL/GenBank/DDBJ whole genome shotgun (WGS) entry which is preliminary data.</text>
</comment>
<dbReference type="InterPro" id="IPR017871">
    <property type="entry name" value="ABC_transporter-like_CS"/>
</dbReference>
<evidence type="ECO:0000259" key="9">
    <source>
        <dbReference type="PROSITE" id="PS50893"/>
    </source>
</evidence>
<dbReference type="InterPro" id="IPR003593">
    <property type="entry name" value="AAA+_ATPase"/>
</dbReference>
<dbReference type="PANTHER" id="PTHR43166">
    <property type="entry name" value="AMINO ACID IMPORT ATP-BINDING PROTEIN"/>
    <property type="match status" value="1"/>
</dbReference>
<evidence type="ECO:0000256" key="8">
    <source>
        <dbReference type="SAM" id="MobiDB-lite"/>
    </source>
</evidence>
<evidence type="ECO:0000256" key="1">
    <source>
        <dbReference type="ARBA" id="ARBA00004202"/>
    </source>
</evidence>
<dbReference type="SUPFAM" id="SSF52540">
    <property type="entry name" value="P-loop containing nucleoside triphosphate hydrolases"/>
    <property type="match status" value="1"/>
</dbReference>
<dbReference type="InterPro" id="IPR027417">
    <property type="entry name" value="P-loop_NTPase"/>
</dbReference>
<comment type="subcellular location">
    <subcellularLocation>
        <location evidence="1">Cell membrane</location>
        <topology evidence="1">Peripheral membrane protein</topology>
    </subcellularLocation>
</comment>
<comment type="similarity">
    <text evidence="2">Belongs to the ABC transporter superfamily.</text>
</comment>
<proteinExistence type="inferred from homology"/>
<evidence type="ECO:0000256" key="5">
    <source>
        <dbReference type="ARBA" id="ARBA00022741"/>
    </source>
</evidence>
<keyword evidence="3" id="KW-0813">Transport</keyword>
<dbReference type="Pfam" id="PF00005">
    <property type="entry name" value="ABC_tran"/>
    <property type="match status" value="2"/>
</dbReference>
<dbReference type="PROSITE" id="PS50893">
    <property type="entry name" value="ABC_TRANSPORTER_2"/>
    <property type="match status" value="1"/>
</dbReference>